<feature type="compositionally biased region" description="Basic residues" evidence="6">
    <location>
        <begin position="400"/>
        <end position="417"/>
    </location>
</feature>
<feature type="compositionally biased region" description="Polar residues" evidence="6">
    <location>
        <begin position="13"/>
        <end position="29"/>
    </location>
</feature>
<feature type="compositionally biased region" description="Basic and acidic residues" evidence="6">
    <location>
        <begin position="355"/>
        <end position="375"/>
    </location>
</feature>
<keyword evidence="4" id="KW-0539">Nucleus</keyword>
<evidence type="ECO:0000313" key="9">
    <source>
        <dbReference type="Proteomes" id="UP000749559"/>
    </source>
</evidence>
<feature type="compositionally biased region" description="Basic and acidic residues" evidence="6">
    <location>
        <begin position="149"/>
        <end position="160"/>
    </location>
</feature>
<dbReference type="PROSITE" id="PS50102">
    <property type="entry name" value="RRM"/>
    <property type="match status" value="2"/>
</dbReference>
<feature type="domain" description="RRM" evidence="7">
    <location>
        <begin position="275"/>
        <end position="352"/>
    </location>
</feature>
<comment type="similarity">
    <text evidence="2">Belongs to the RRM RBM34 family.</text>
</comment>
<organism evidence="8 9">
    <name type="scientific">Owenia fusiformis</name>
    <name type="common">Polychaete worm</name>
    <dbReference type="NCBI Taxonomy" id="6347"/>
    <lineage>
        <taxon>Eukaryota</taxon>
        <taxon>Metazoa</taxon>
        <taxon>Spiralia</taxon>
        <taxon>Lophotrochozoa</taxon>
        <taxon>Annelida</taxon>
        <taxon>Polychaeta</taxon>
        <taxon>Sedentaria</taxon>
        <taxon>Canalipalpata</taxon>
        <taxon>Sabellida</taxon>
        <taxon>Oweniida</taxon>
        <taxon>Oweniidae</taxon>
        <taxon>Owenia</taxon>
    </lineage>
</organism>
<protein>
    <recommendedName>
        <fullName evidence="7">RRM domain-containing protein</fullName>
    </recommendedName>
</protein>
<feature type="region of interest" description="Disordered" evidence="6">
    <location>
        <begin position="351"/>
        <end position="436"/>
    </location>
</feature>
<comment type="subcellular location">
    <subcellularLocation>
        <location evidence="1">Nucleus</location>
        <location evidence="1">Nucleolus</location>
    </subcellularLocation>
</comment>
<dbReference type="GO" id="GO:0005730">
    <property type="term" value="C:nucleolus"/>
    <property type="evidence" value="ECO:0007669"/>
    <property type="project" value="UniProtKB-SubCell"/>
</dbReference>
<dbReference type="Pfam" id="PF00076">
    <property type="entry name" value="RRM_1"/>
    <property type="match status" value="2"/>
</dbReference>
<dbReference type="EMBL" id="CAIIXF020000008">
    <property type="protein sequence ID" value="CAH1792611.1"/>
    <property type="molecule type" value="Genomic_DNA"/>
</dbReference>
<name>A0A8S4PG81_OWEFU</name>
<dbReference type="SMART" id="SM00360">
    <property type="entry name" value="RRM"/>
    <property type="match status" value="2"/>
</dbReference>
<gene>
    <name evidence="8" type="ORF">OFUS_LOCUS17555</name>
</gene>
<feature type="region of interest" description="Disordered" evidence="6">
    <location>
        <begin position="1"/>
        <end position="166"/>
    </location>
</feature>
<evidence type="ECO:0000256" key="3">
    <source>
        <dbReference type="ARBA" id="ARBA00022884"/>
    </source>
</evidence>
<dbReference type="Proteomes" id="UP000749559">
    <property type="component" value="Unassembled WGS sequence"/>
</dbReference>
<evidence type="ECO:0000256" key="1">
    <source>
        <dbReference type="ARBA" id="ARBA00004604"/>
    </source>
</evidence>
<dbReference type="PANTHER" id="PTHR23236:SF25">
    <property type="entry name" value="RNA-BINDING PROTEIN 34"/>
    <property type="match status" value="1"/>
</dbReference>
<dbReference type="InterPro" id="IPR000504">
    <property type="entry name" value="RRM_dom"/>
</dbReference>
<evidence type="ECO:0000256" key="5">
    <source>
        <dbReference type="PROSITE-ProRule" id="PRU00176"/>
    </source>
</evidence>
<dbReference type="InterPro" id="IPR035979">
    <property type="entry name" value="RBD_domain_sf"/>
</dbReference>
<feature type="compositionally biased region" description="Basic and acidic residues" evidence="6">
    <location>
        <begin position="54"/>
        <end position="93"/>
    </location>
</feature>
<proteinExistence type="inferred from homology"/>
<reference evidence="8" key="1">
    <citation type="submission" date="2022-03" db="EMBL/GenBank/DDBJ databases">
        <authorList>
            <person name="Martin C."/>
        </authorList>
    </citation>
    <scope>NUCLEOTIDE SEQUENCE</scope>
</reference>
<dbReference type="SUPFAM" id="SSF54928">
    <property type="entry name" value="RNA-binding domain, RBD"/>
    <property type="match status" value="2"/>
</dbReference>
<dbReference type="GO" id="GO:0019843">
    <property type="term" value="F:rRNA binding"/>
    <property type="evidence" value="ECO:0007669"/>
    <property type="project" value="TreeGrafter"/>
</dbReference>
<dbReference type="PANTHER" id="PTHR23236">
    <property type="entry name" value="EUKARYOTIC TRANSLATION INITIATION FACTOR 4B/4H"/>
    <property type="match status" value="1"/>
</dbReference>
<dbReference type="GO" id="GO:0000463">
    <property type="term" value="P:maturation of LSU-rRNA from tricistronic rRNA transcript (SSU-rRNA, 5.8S rRNA, LSU-rRNA)"/>
    <property type="evidence" value="ECO:0007669"/>
    <property type="project" value="TreeGrafter"/>
</dbReference>
<dbReference type="InterPro" id="IPR012677">
    <property type="entry name" value="Nucleotide-bd_a/b_plait_sf"/>
</dbReference>
<keyword evidence="3 5" id="KW-0694">RNA-binding</keyword>
<dbReference type="CDD" id="cd12394">
    <property type="entry name" value="RRM1_RBM34"/>
    <property type="match status" value="1"/>
</dbReference>
<dbReference type="OrthoDB" id="442677at2759"/>
<comment type="caution">
    <text evidence="8">The sequence shown here is derived from an EMBL/GenBank/DDBJ whole genome shotgun (WGS) entry which is preliminary data.</text>
</comment>
<dbReference type="InterPro" id="IPR034221">
    <property type="entry name" value="RBM34_RRM2"/>
</dbReference>
<dbReference type="AlphaFoldDB" id="A0A8S4PG81"/>
<dbReference type="EMBL" id="CAIIXF020000008">
    <property type="protein sequence ID" value="CAH1792610.1"/>
    <property type="molecule type" value="Genomic_DNA"/>
</dbReference>
<sequence length="436" mass="49651">MATDKEGYVIGQVSESLSKSAMKKNSQDLSALFNVKPNPPVFEDTNVKKKGKGKQRETKVKELKQKSTAKAKSDLKKNDKILEKSKKSGHERGYSPPPGIVHESLQKQSRKRKKNTLLEEREQEEDNIPKVKKKKKRGQEDADIEGEDEGTKKQYKDRIRQRNHRKDKARLNRTVFVGNLPLELTKKDIQNLFKTYGEIENIRFRGAAPADPKLPKRVAVIKKELHPEKQTMNAYVVYKEAASLSKCLKLNGTSVKGCHIRVDLVGETSKHDHKRSVFIGNLPYNVKEESLREHFDECGDVESVRLVRDAKSGMGKGFGYILFKDSSSVELALKSTSKKFMRRDLRVMRSVKKEKKTDDKISTEKPAKGGKDDKRPQKKFNPASNIQKHAFQGMTATQKPNKKFKKKFKEKHAKRKALAASKESSNPTAKGKHIKF</sequence>
<accession>A0A8S4PG81</accession>
<evidence type="ECO:0000256" key="2">
    <source>
        <dbReference type="ARBA" id="ARBA00007077"/>
    </source>
</evidence>
<evidence type="ECO:0000256" key="4">
    <source>
        <dbReference type="ARBA" id="ARBA00023242"/>
    </source>
</evidence>
<feature type="domain" description="RRM" evidence="7">
    <location>
        <begin position="173"/>
        <end position="267"/>
    </location>
</feature>
<keyword evidence="9" id="KW-1185">Reference proteome</keyword>
<evidence type="ECO:0000259" key="7">
    <source>
        <dbReference type="PROSITE" id="PS50102"/>
    </source>
</evidence>
<evidence type="ECO:0000256" key="6">
    <source>
        <dbReference type="SAM" id="MobiDB-lite"/>
    </source>
</evidence>
<dbReference type="Gene3D" id="3.30.70.330">
    <property type="match status" value="2"/>
</dbReference>
<dbReference type="CDD" id="cd12395">
    <property type="entry name" value="RRM2_RBM34"/>
    <property type="match status" value="1"/>
</dbReference>
<evidence type="ECO:0000313" key="8">
    <source>
        <dbReference type="EMBL" id="CAH1792610.1"/>
    </source>
</evidence>